<reference evidence="1 2" key="1">
    <citation type="journal article" date="2021" name="Genome Biol.">
        <title>AFLAP: assembly-free linkage analysis pipeline using k-mers from genome sequencing data.</title>
        <authorList>
            <person name="Fletcher K."/>
            <person name="Zhang L."/>
            <person name="Gil J."/>
            <person name="Han R."/>
            <person name="Cavanaugh K."/>
            <person name="Michelmore R."/>
        </authorList>
    </citation>
    <scope>NUCLEOTIDE SEQUENCE [LARGE SCALE GENOMIC DNA]</scope>
    <source>
        <strain evidence="1 2">SF5</strain>
    </source>
</reference>
<sequence length="60" mass="6489">MKADLDNIIVLKPLRELVNAVTAAVQMEYSPASDDVVNAVIAAVLQVFQAEFAHLPLSHT</sequence>
<dbReference type="RefSeq" id="XP_067816042.1">
    <property type="nucleotide sequence ID" value="XM_067965886.1"/>
</dbReference>
<comment type="caution">
    <text evidence="1">The sequence shown here is derived from an EMBL/GenBank/DDBJ whole genome shotgun (WGS) entry which is preliminary data.</text>
</comment>
<protein>
    <submittedName>
        <fullName evidence="1">Uncharacterized protein</fullName>
    </submittedName>
</protein>
<dbReference type="EMBL" id="SHOA02000017">
    <property type="protein sequence ID" value="TDH66543.1"/>
    <property type="molecule type" value="Genomic_DNA"/>
</dbReference>
<evidence type="ECO:0000313" key="2">
    <source>
        <dbReference type="Proteomes" id="UP000294530"/>
    </source>
</evidence>
<keyword evidence="2" id="KW-1185">Reference proteome</keyword>
<organism evidence="1 2">
    <name type="scientific">Bremia lactucae</name>
    <name type="common">Lettuce downy mildew</name>
    <dbReference type="NCBI Taxonomy" id="4779"/>
    <lineage>
        <taxon>Eukaryota</taxon>
        <taxon>Sar</taxon>
        <taxon>Stramenopiles</taxon>
        <taxon>Oomycota</taxon>
        <taxon>Peronosporomycetes</taxon>
        <taxon>Peronosporales</taxon>
        <taxon>Peronosporaceae</taxon>
        <taxon>Bremia</taxon>
    </lineage>
</organism>
<accession>A0A976FGU3</accession>
<dbReference type="AlphaFoldDB" id="A0A976FGU3"/>
<dbReference type="Proteomes" id="UP000294530">
    <property type="component" value="Unassembled WGS sequence"/>
</dbReference>
<dbReference type="GeneID" id="94351557"/>
<name>A0A976FGU3_BRELC</name>
<dbReference type="KEGG" id="blac:94351557"/>
<gene>
    <name evidence="1" type="ORF">CCR75_007830</name>
</gene>
<proteinExistence type="predicted"/>
<evidence type="ECO:0000313" key="1">
    <source>
        <dbReference type="EMBL" id="TDH66543.1"/>
    </source>
</evidence>